<sequence>MMGQGRGCRQGHPTSPIPVDKCVLLCLLLCWVLHYRLRRKPHDSRALVSYVEPCDDPGKKVRDEEVRQALKNIIRSLGIGIYQDGFLKLILWYDKYINVDGEYVEKKSIFYFVISLYVYGCNKASL</sequence>
<dbReference type="EMBL" id="BGPR01216221">
    <property type="protein sequence ID" value="GBN52690.1"/>
    <property type="molecule type" value="Genomic_DNA"/>
</dbReference>
<name>A0A4Y2PQ60_ARAVE</name>
<organism evidence="1 2">
    <name type="scientific">Araneus ventricosus</name>
    <name type="common">Orbweaver spider</name>
    <name type="synonym">Epeira ventricosa</name>
    <dbReference type="NCBI Taxonomy" id="182803"/>
    <lineage>
        <taxon>Eukaryota</taxon>
        <taxon>Metazoa</taxon>
        <taxon>Ecdysozoa</taxon>
        <taxon>Arthropoda</taxon>
        <taxon>Chelicerata</taxon>
        <taxon>Arachnida</taxon>
        <taxon>Araneae</taxon>
        <taxon>Araneomorphae</taxon>
        <taxon>Entelegynae</taxon>
        <taxon>Araneoidea</taxon>
        <taxon>Araneidae</taxon>
        <taxon>Araneus</taxon>
    </lineage>
</organism>
<evidence type="ECO:0000313" key="2">
    <source>
        <dbReference type="Proteomes" id="UP000499080"/>
    </source>
</evidence>
<evidence type="ECO:0000313" key="1">
    <source>
        <dbReference type="EMBL" id="GBN52690.1"/>
    </source>
</evidence>
<comment type="caution">
    <text evidence="1">The sequence shown here is derived from an EMBL/GenBank/DDBJ whole genome shotgun (WGS) entry which is preliminary data.</text>
</comment>
<dbReference type="Proteomes" id="UP000499080">
    <property type="component" value="Unassembled WGS sequence"/>
</dbReference>
<proteinExistence type="predicted"/>
<dbReference type="OrthoDB" id="616263at2759"/>
<protein>
    <submittedName>
        <fullName evidence="1">Uncharacterized protein</fullName>
    </submittedName>
</protein>
<keyword evidence="2" id="KW-1185">Reference proteome</keyword>
<reference evidence="1 2" key="1">
    <citation type="journal article" date="2019" name="Sci. Rep.">
        <title>Orb-weaving spider Araneus ventricosus genome elucidates the spidroin gene catalogue.</title>
        <authorList>
            <person name="Kono N."/>
            <person name="Nakamura H."/>
            <person name="Ohtoshi R."/>
            <person name="Moran D.A.P."/>
            <person name="Shinohara A."/>
            <person name="Yoshida Y."/>
            <person name="Fujiwara M."/>
            <person name="Mori M."/>
            <person name="Tomita M."/>
            <person name="Arakawa K."/>
        </authorList>
    </citation>
    <scope>NUCLEOTIDE SEQUENCE [LARGE SCALE GENOMIC DNA]</scope>
</reference>
<gene>
    <name evidence="1" type="ORF">AVEN_168607_1</name>
</gene>
<accession>A0A4Y2PQ60</accession>
<dbReference type="AlphaFoldDB" id="A0A4Y2PQ60"/>